<comment type="caution">
    <text evidence="2">The sequence shown here is derived from an EMBL/GenBank/DDBJ whole genome shotgun (WGS) entry which is preliminary data.</text>
</comment>
<dbReference type="InterPro" id="IPR041413">
    <property type="entry name" value="MLTR_LBD"/>
</dbReference>
<dbReference type="EMBL" id="JAUTXY010000016">
    <property type="protein sequence ID" value="MEE2061212.1"/>
    <property type="molecule type" value="Genomic_DNA"/>
</dbReference>
<dbReference type="Gene3D" id="1.10.260.40">
    <property type="entry name" value="lambda repressor-like DNA-binding domains"/>
    <property type="match status" value="1"/>
</dbReference>
<dbReference type="Gene3D" id="3.30.450.180">
    <property type="match status" value="1"/>
</dbReference>
<name>A0ABU7LJX0_9NOCA</name>
<reference evidence="2 3" key="1">
    <citation type="submission" date="2023-07" db="EMBL/GenBank/DDBJ databases">
        <authorList>
            <person name="Girao M."/>
            <person name="Carvalho M.F."/>
        </authorList>
    </citation>
    <scope>NUCLEOTIDE SEQUENCE [LARGE SCALE GENOMIC DNA]</scope>
    <source>
        <strain evidence="2 3">YIM65754</strain>
    </source>
</reference>
<dbReference type="SMART" id="SM00530">
    <property type="entry name" value="HTH_XRE"/>
    <property type="match status" value="1"/>
</dbReference>
<dbReference type="Pfam" id="PF17765">
    <property type="entry name" value="MLTR_LBD"/>
    <property type="match status" value="1"/>
</dbReference>
<dbReference type="PANTHER" id="PTHR35010:SF2">
    <property type="entry name" value="BLL4672 PROTEIN"/>
    <property type="match status" value="1"/>
</dbReference>
<feature type="domain" description="HTH cro/C1-type" evidence="1">
    <location>
        <begin position="36"/>
        <end position="83"/>
    </location>
</feature>
<keyword evidence="3" id="KW-1185">Reference proteome</keyword>
<accession>A0ABU7LJX0</accession>
<dbReference type="PROSITE" id="PS50943">
    <property type="entry name" value="HTH_CROC1"/>
    <property type="match status" value="1"/>
</dbReference>
<organism evidence="2 3">
    <name type="scientific">Rhodococcus artemisiae</name>
    <dbReference type="NCBI Taxonomy" id="714159"/>
    <lineage>
        <taxon>Bacteria</taxon>
        <taxon>Bacillati</taxon>
        <taxon>Actinomycetota</taxon>
        <taxon>Actinomycetes</taxon>
        <taxon>Mycobacteriales</taxon>
        <taxon>Nocardiaceae</taxon>
        <taxon>Rhodococcus</taxon>
    </lineage>
</organism>
<gene>
    <name evidence="2" type="ORF">Q7514_27165</name>
</gene>
<proteinExistence type="predicted"/>
<sequence>MAINRTELAAVLRHARELISPGEVGLPSGVHRRTPGLRREEVAMLAGISVDYVVRLEQGRGSVPSAQVLGALARALRLDLDGRNQLFHLAGVAPPGPGVIDMHVRPSVLRLIDRFADLPVVVMSAKGDVLAWNAMASALQGDWSALPPHRRNINRLRFLPDPADPRMSTVGATEEEFEATAQQSVGSLRSAAARYPDDTGSSALVHELRTKSAHFAELWDKGTVGGWRNHTKTVNHPALGPIVLDCDALHIPDVDQSVIVYSAAPGTHAAESLALLRVLGVHELSSR</sequence>
<dbReference type="InterPro" id="IPR001387">
    <property type="entry name" value="Cro/C1-type_HTH"/>
</dbReference>
<dbReference type="SUPFAM" id="SSF47413">
    <property type="entry name" value="lambda repressor-like DNA-binding domains"/>
    <property type="match status" value="1"/>
</dbReference>
<dbReference type="Pfam" id="PF13560">
    <property type="entry name" value="HTH_31"/>
    <property type="match status" value="1"/>
</dbReference>
<dbReference type="InterPro" id="IPR010982">
    <property type="entry name" value="Lambda_DNA-bd_dom_sf"/>
</dbReference>
<dbReference type="CDD" id="cd00093">
    <property type="entry name" value="HTH_XRE"/>
    <property type="match status" value="1"/>
</dbReference>
<protein>
    <submittedName>
        <fullName evidence="2">Helix-turn-helix transcriptional regulator</fullName>
    </submittedName>
</protein>
<evidence type="ECO:0000259" key="1">
    <source>
        <dbReference type="PROSITE" id="PS50943"/>
    </source>
</evidence>
<evidence type="ECO:0000313" key="2">
    <source>
        <dbReference type="EMBL" id="MEE2061212.1"/>
    </source>
</evidence>
<dbReference type="Proteomes" id="UP001336020">
    <property type="component" value="Unassembled WGS sequence"/>
</dbReference>
<evidence type="ECO:0000313" key="3">
    <source>
        <dbReference type="Proteomes" id="UP001336020"/>
    </source>
</evidence>
<dbReference type="PANTHER" id="PTHR35010">
    <property type="entry name" value="BLL4672 PROTEIN-RELATED"/>
    <property type="match status" value="1"/>
</dbReference>
<dbReference type="RefSeq" id="WP_241996996.1">
    <property type="nucleotide sequence ID" value="NZ_JAUTXY010000016.1"/>
</dbReference>